<dbReference type="OrthoDB" id="3565018at2759"/>
<dbReference type="AlphaFoldDB" id="A0A9P9E656"/>
<name>A0A9P9E656_9HYPO</name>
<sequence>MSGLEVAGVVLGVLPLVITALSAYKQGKGVLASLRKFRGLLDDLIHQLQTQKTAFYLDILDLLREARVPGILQCGGDPTEETCANILLDAKTGTQVHDYLGHPAPKDDLSNIIHASKMQNASLVLKGRLKFTIDRKTLDALVKDLGTERYSLGKLIKRVKTKREWEANELTNSSTTLTLAFARVRESATLLYGTACECWACEHHGLHTVMIRLDHRIGTDSTKKTRPSTDLGLFFPIKESVLQGIEVAARVAEPLRKPIVKFKNIHNDGLEVPAITVTEACDRLSPARIQIKSIFDDAQHARNQGQVLALELMSDALGLSDAKHKPHQSYNISTTLTGFLKDTAPDEDARMNPLNETLLTLNVVSSALQLRPTVWCNIPWNSMSIKFPIPLEDDLRIPVYTPYVELAVDAGLLQSHTCSPELTTTAAKTTMLELAIPAKDTTSQVHGGLGSKESARRHANMHGPDACCHLLVGAKHEQITASSCQGH</sequence>
<protein>
    <submittedName>
        <fullName evidence="1">Uncharacterized protein</fullName>
    </submittedName>
</protein>
<evidence type="ECO:0000313" key="2">
    <source>
        <dbReference type="Proteomes" id="UP000717696"/>
    </source>
</evidence>
<keyword evidence="2" id="KW-1185">Reference proteome</keyword>
<comment type="caution">
    <text evidence="1">The sequence shown here is derived from an EMBL/GenBank/DDBJ whole genome shotgun (WGS) entry which is preliminary data.</text>
</comment>
<dbReference type="Proteomes" id="UP000717696">
    <property type="component" value="Unassembled WGS sequence"/>
</dbReference>
<evidence type="ECO:0000313" key="1">
    <source>
        <dbReference type="EMBL" id="KAH7133179.1"/>
    </source>
</evidence>
<reference evidence="1" key="1">
    <citation type="journal article" date="2021" name="Nat. Commun.">
        <title>Genetic determinants of endophytism in the Arabidopsis root mycobiome.</title>
        <authorList>
            <person name="Mesny F."/>
            <person name="Miyauchi S."/>
            <person name="Thiergart T."/>
            <person name="Pickel B."/>
            <person name="Atanasova L."/>
            <person name="Karlsson M."/>
            <person name="Huettel B."/>
            <person name="Barry K.W."/>
            <person name="Haridas S."/>
            <person name="Chen C."/>
            <person name="Bauer D."/>
            <person name="Andreopoulos W."/>
            <person name="Pangilinan J."/>
            <person name="LaButti K."/>
            <person name="Riley R."/>
            <person name="Lipzen A."/>
            <person name="Clum A."/>
            <person name="Drula E."/>
            <person name="Henrissat B."/>
            <person name="Kohler A."/>
            <person name="Grigoriev I.V."/>
            <person name="Martin F.M."/>
            <person name="Hacquard S."/>
        </authorList>
    </citation>
    <scope>NUCLEOTIDE SEQUENCE</scope>
    <source>
        <strain evidence="1">MPI-CAGE-AT-0021</strain>
    </source>
</reference>
<gene>
    <name evidence="1" type="ORF">B0J13DRAFT_626194</name>
</gene>
<dbReference type="EMBL" id="JAGMUU010000018">
    <property type="protein sequence ID" value="KAH7133179.1"/>
    <property type="molecule type" value="Genomic_DNA"/>
</dbReference>
<organism evidence="1 2">
    <name type="scientific">Dactylonectria estremocensis</name>
    <dbReference type="NCBI Taxonomy" id="1079267"/>
    <lineage>
        <taxon>Eukaryota</taxon>
        <taxon>Fungi</taxon>
        <taxon>Dikarya</taxon>
        <taxon>Ascomycota</taxon>
        <taxon>Pezizomycotina</taxon>
        <taxon>Sordariomycetes</taxon>
        <taxon>Hypocreomycetidae</taxon>
        <taxon>Hypocreales</taxon>
        <taxon>Nectriaceae</taxon>
        <taxon>Dactylonectria</taxon>
    </lineage>
</organism>
<accession>A0A9P9E656</accession>
<proteinExistence type="predicted"/>
<dbReference type="PANTHER" id="PTHR35186">
    <property type="entry name" value="ANK_REP_REGION DOMAIN-CONTAINING PROTEIN"/>
    <property type="match status" value="1"/>
</dbReference>
<dbReference type="PANTHER" id="PTHR35186:SF4">
    <property type="entry name" value="PRION-INHIBITION AND PROPAGATION HELO DOMAIN-CONTAINING PROTEIN"/>
    <property type="match status" value="1"/>
</dbReference>